<feature type="signal peptide" evidence="11">
    <location>
        <begin position="1"/>
        <end position="21"/>
    </location>
</feature>
<protein>
    <recommendedName>
        <fullName evidence="10">Beta-xylanase</fullName>
        <ecNumber evidence="10">3.2.1.8</ecNumber>
    </recommendedName>
</protein>
<dbReference type="SUPFAM" id="SSF51445">
    <property type="entry name" value="(Trans)glycosidases"/>
    <property type="match status" value="1"/>
</dbReference>
<keyword evidence="4 11" id="KW-0732">Signal</keyword>
<keyword evidence="3" id="KW-0858">Xylan degradation</keyword>
<dbReference type="PANTHER" id="PTHR31490">
    <property type="entry name" value="GLYCOSYL HYDROLASE"/>
    <property type="match status" value="1"/>
</dbReference>
<dbReference type="EMBL" id="CP098400">
    <property type="protein sequence ID" value="URW79198.1"/>
    <property type="molecule type" value="Genomic_DNA"/>
</dbReference>
<evidence type="ECO:0000256" key="9">
    <source>
        <dbReference type="PROSITE-ProRule" id="PRU10061"/>
    </source>
</evidence>
<dbReference type="PROSITE" id="PS51760">
    <property type="entry name" value="GH10_2"/>
    <property type="match status" value="1"/>
</dbReference>
<reference evidence="13" key="2">
    <citation type="submission" date="2022-06" db="EMBL/GenBank/DDBJ databases">
        <title>Xiashengella guii gen. nov. sp. nov., a bacterium isolated form anaerobic digestion tank.</title>
        <authorList>
            <person name="Huang H."/>
        </authorList>
    </citation>
    <scope>NUCLEOTIDE SEQUENCE</scope>
    <source>
        <strain evidence="13">Ai-910</strain>
    </source>
</reference>
<keyword evidence="6 10" id="KW-0119">Carbohydrate metabolism</keyword>
<comment type="similarity">
    <text evidence="2 10">Belongs to the glycosyl hydrolase 10 (cellulase F) family.</text>
</comment>
<dbReference type="InterPro" id="IPR008979">
    <property type="entry name" value="Galactose-bd-like_sf"/>
</dbReference>
<evidence type="ECO:0000259" key="12">
    <source>
        <dbReference type="PROSITE" id="PS51760"/>
    </source>
</evidence>
<dbReference type="Gene3D" id="2.60.120.260">
    <property type="entry name" value="Galactose-binding domain-like"/>
    <property type="match status" value="1"/>
</dbReference>
<evidence type="ECO:0000256" key="4">
    <source>
        <dbReference type="ARBA" id="ARBA00022729"/>
    </source>
</evidence>
<evidence type="ECO:0000313" key="14">
    <source>
        <dbReference type="Proteomes" id="UP001056426"/>
    </source>
</evidence>
<dbReference type="InterPro" id="IPR044846">
    <property type="entry name" value="GH10"/>
</dbReference>
<dbReference type="InterPro" id="IPR001000">
    <property type="entry name" value="GH10_dom"/>
</dbReference>
<dbReference type="PROSITE" id="PS00591">
    <property type="entry name" value="GH10_1"/>
    <property type="match status" value="1"/>
</dbReference>
<dbReference type="Pfam" id="PF00331">
    <property type="entry name" value="Glyco_hydro_10"/>
    <property type="match status" value="2"/>
</dbReference>
<dbReference type="AlphaFoldDB" id="A0A9J6ZNU5"/>
<name>A0A9J6ZNU5_9BACT</name>
<dbReference type="SMART" id="SM00633">
    <property type="entry name" value="Glyco_10"/>
    <property type="match status" value="1"/>
</dbReference>
<evidence type="ECO:0000256" key="11">
    <source>
        <dbReference type="SAM" id="SignalP"/>
    </source>
</evidence>
<dbReference type="KEGG" id="alkq:M9189_10065"/>
<dbReference type="InterPro" id="IPR031158">
    <property type="entry name" value="GH10_AS"/>
</dbReference>
<dbReference type="InterPro" id="IPR017853">
    <property type="entry name" value="GH"/>
</dbReference>
<feature type="active site" description="Nucleophile" evidence="9">
    <location>
        <position position="634"/>
    </location>
</feature>
<accession>A0A9J6ZNU5</accession>
<feature type="domain" description="GH10" evidence="12">
    <location>
        <begin position="55"/>
        <end position="722"/>
    </location>
</feature>
<dbReference type="RefSeq" id="WP_250722894.1">
    <property type="nucleotide sequence ID" value="NZ_CP098400.1"/>
</dbReference>
<dbReference type="SUPFAM" id="SSF49785">
    <property type="entry name" value="Galactose-binding domain-like"/>
    <property type="match status" value="2"/>
</dbReference>
<gene>
    <name evidence="13" type="ORF">M9189_10065</name>
</gene>
<dbReference type="PROSITE" id="PS51257">
    <property type="entry name" value="PROKAR_LIPOPROTEIN"/>
    <property type="match status" value="1"/>
</dbReference>
<evidence type="ECO:0000256" key="2">
    <source>
        <dbReference type="ARBA" id="ARBA00007495"/>
    </source>
</evidence>
<evidence type="ECO:0000256" key="8">
    <source>
        <dbReference type="ARBA" id="ARBA00023326"/>
    </source>
</evidence>
<organism evidence="13 14">
    <name type="scientific">Xiashengella succiniciproducens</name>
    <dbReference type="NCBI Taxonomy" id="2949635"/>
    <lineage>
        <taxon>Bacteria</taxon>
        <taxon>Pseudomonadati</taxon>
        <taxon>Bacteroidota</taxon>
        <taxon>Bacteroidia</taxon>
        <taxon>Marinilabiliales</taxon>
        <taxon>Marinilabiliaceae</taxon>
        <taxon>Xiashengella</taxon>
    </lineage>
</organism>
<evidence type="ECO:0000256" key="3">
    <source>
        <dbReference type="ARBA" id="ARBA00022651"/>
    </source>
</evidence>
<dbReference type="Gene3D" id="3.20.20.80">
    <property type="entry name" value="Glycosidases"/>
    <property type="match status" value="2"/>
</dbReference>
<dbReference type="GO" id="GO:0031176">
    <property type="term" value="F:endo-1,4-beta-xylanase activity"/>
    <property type="evidence" value="ECO:0007669"/>
    <property type="project" value="UniProtKB-EC"/>
</dbReference>
<keyword evidence="8 10" id="KW-0624">Polysaccharide degradation</keyword>
<evidence type="ECO:0000256" key="10">
    <source>
        <dbReference type="RuleBase" id="RU361174"/>
    </source>
</evidence>
<sequence>MKHTFKILGAFIFLSMFAASCADDDIENIAVDKPGSVAELEYLNDYDALKSYVDRSSNPIFKLGAGVTASDYIQKGSNYRLINENFDMITAGNAMKYASVVGDNGAMNFGTVMQFVSAAKEAGIEIYGHTLLWHAQQNTKYLNSLIADREIPVDPDAKLDVLDKQTDFSTMTEFPFYVMGYKPDIIDGVLVSNHPGEWYQYFVVDGISTVPGREYKVTALMKSSKEGTFNVQMGNWGATTEIPIMVSTEWEEQSVTFNTITTESSFVVFQPGGFDGELQIKWVKVSHSEAPSVVYYVNQIENSEMLVGGSMDNFIVREKGKGDVPGAILEGEGPDGTNAIKITSIADPANSWDTQFFIYTPDKTWEAGEKYRISFWYKASAAAASETQCHGEPGGYMHYAMLPQNPQFTTEWQYYEAISSIPAEGNGMKTIAFNLNVNKTEVTYYFANIVWEKEEKGNTMPLTPEEKADTLSWALENWISGMMTATDGYVKHWDVVNEPVSGTDTDGDGFYDLWAAKNVSADDAKNNFYWGDYLGDDYVRLAVKLARQYGPADMKLFVNDYNLESDWDDNHKLKSLIHWIERWESDGETVIDGIGTQMHISYYMDQAIQASKEAHIVKMFELMAETGKLVRITELDMGIVDATGTTLKSGELTEQHHRLMSDYYNFILTKYFEIIPASQRAGITLWCPIDSPANSSWRGGEPTGLWSQNTKRKHTYAGFADGLAGK</sequence>
<dbReference type="Proteomes" id="UP001056426">
    <property type="component" value="Chromosome"/>
</dbReference>
<feature type="chain" id="PRO_5039890886" description="Beta-xylanase" evidence="11">
    <location>
        <begin position="22"/>
        <end position="726"/>
    </location>
</feature>
<reference evidence="13" key="1">
    <citation type="submission" date="2022-05" db="EMBL/GenBank/DDBJ databases">
        <authorList>
            <person name="Sun X."/>
        </authorList>
    </citation>
    <scope>NUCLEOTIDE SEQUENCE</scope>
    <source>
        <strain evidence="13">Ai-910</strain>
    </source>
</reference>
<comment type="catalytic activity">
    <reaction evidence="1 10">
        <text>Endohydrolysis of (1-&gt;4)-beta-D-xylosidic linkages in xylans.</text>
        <dbReference type="EC" id="3.2.1.8"/>
    </reaction>
</comment>
<evidence type="ECO:0000256" key="6">
    <source>
        <dbReference type="ARBA" id="ARBA00023277"/>
    </source>
</evidence>
<evidence type="ECO:0000256" key="1">
    <source>
        <dbReference type="ARBA" id="ARBA00000681"/>
    </source>
</evidence>
<keyword evidence="5 10" id="KW-0378">Hydrolase</keyword>
<evidence type="ECO:0000256" key="7">
    <source>
        <dbReference type="ARBA" id="ARBA00023295"/>
    </source>
</evidence>
<keyword evidence="7 10" id="KW-0326">Glycosidase</keyword>
<evidence type="ECO:0000256" key="5">
    <source>
        <dbReference type="ARBA" id="ARBA00022801"/>
    </source>
</evidence>
<proteinExistence type="inferred from homology"/>
<dbReference type="EC" id="3.2.1.8" evidence="10"/>
<evidence type="ECO:0000313" key="13">
    <source>
        <dbReference type="EMBL" id="URW79198.1"/>
    </source>
</evidence>
<keyword evidence="14" id="KW-1185">Reference proteome</keyword>
<dbReference type="PRINTS" id="PR00134">
    <property type="entry name" value="GLHYDRLASE10"/>
</dbReference>
<dbReference type="PANTHER" id="PTHR31490:SF88">
    <property type="entry name" value="BETA-XYLANASE"/>
    <property type="match status" value="1"/>
</dbReference>
<dbReference type="GO" id="GO:0045493">
    <property type="term" value="P:xylan catabolic process"/>
    <property type="evidence" value="ECO:0007669"/>
    <property type="project" value="UniProtKB-KW"/>
</dbReference>